<feature type="compositionally biased region" description="Low complexity" evidence="2">
    <location>
        <begin position="117"/>
        <end position="127"/>
    </location>
</feature>
<comment type="caution">
    <text evidence="4">The sequence shown here is derived from an EMBL/GenBank/DDBJ whole genome shotgun (WGS) entry which is preliminary data.</text>
</comment>
<organism evidence="4 5">
    <name type="scientific">Caenorhabditis nigoni</name>
    <dbReference type="NCBI Taxonomy" id="1611254"/>
    <lineage>
        <taxon>Eukaryota</taxon>
        <taxon>Metazoa</taxon>
        <taxon>Ecdysozoa</taxon>
        <taxon>Nematoda</taxon>
        <taxon>Chromadorea</taxon>
        <taxon>Rhabditida</taxon>
        <taxon>Rhabditina</taxon>
        <taxon>Rhabditomorpha</taxon>
        <taxon>Rhabditoidea</taxon>
        <taxon>Rhabditidae</taxon>
        <taxon>Peloderinae</taxon>
        <taxon>Caenorhabditis</taxon>
    </lineage>
</organism>
<dbReference type="CDD" id="cd00590">
    <property type="entry name" value="RRM_SF"/>
    <property type="match status" value="1"/>
</dbReference>
<feature type="compositionally biased region" description="Basic and acidic residues" evidence="2">
    <location>
        <begin position="87"/>
        <end position="101"/>
    </location>
</feature>
<dbReference type="AlphaFoldDB" id="A0A2G5UQ62"/>
<feature type="compositionally biased region" description="Low complexity" evidence="2">
    <location>
        <begin position="202"/>
        <end position="213"/>
    </location>
</feature>
<dbReference type="InterPro" id="IPR035979">
    <property type="entry name" value="RBD_domain_sf"/>
</dbReference>
<evidence type="ECO:0000313" key="5">
    <source>
        <dbReference type="Proteomes" id="UP000230233"/>
    </source>
</evidence>
<protein>
    <recommendedName>
        <fullName evidence="3">RRM domain-containing protein</fullName>
    </recommendedName>
</protein>
<proteinExistence type="predicted"/>
<dbReference type="PANTHER" id="PTHR23147">
    <property type="entry name" value="SERINE/ARGININE RICH SPLICING FACTOR"/>
    <property type="match status" value="1"/>
</dbReference>
<evidence type="ECO:0000256" key="1">
    <source>
        <dbReference type="PROSITE-ProRule" id="PRU00176"/>
    </source>
</evidence>
<evidence type="ECO:0000256" key="2">
    <source>
        <dbReference type="SAM" id="MobiDB-lite"/>
    </source>
</evidence>
<feature type="region of interest" description="Disordered" evidence="2">
    <location>
        <begin position="84"/>
        <end position="213"/>
    </location>
</feature>
<feature type="compositionally biased region" description="Basic residues" evidence="2">
    <location>
        <begin position="102"/>
        <end position="115"/>
    </location>
</feature>
<dbReference type="InterPro" id="IPR050907">
    <property type="entry name" value="SRSF"/>
</dbReference>
<dbReference type="Pfam" id="PF00076">
    <property type="entry name" value="RRM_1"/>
    <property type="match status" value="1"/>
</dbReference>
<dbReference type="EMBL" id="PDUG01000003">
    <property type="protein sequence ID" value="PIC41583.1"/>
    <property type="molecule type" value="Genomic_DNA"/>
</dbReference>
<keyword evidence="5" id="KW-1185">Reference proteome</keyword>
<dbReference type="InterPro" id="IPR012677">
    <property type="entry name" value="Nucleotide-bd_a/b_plait_sf"/>
</dbReference>
<dbReference type="PROSITE" id="PS50102">
    <property type="entry name" value="RRM"/>
    <property type="match status" value="1"/>
</dbReference>
<feature type="domain" description="RRM" evidence="3">
    <location>
        <begin position="3"/>
        <end position="78"/>
    </location>
</feature>
<evidence type="ECO:0000313" key="4">
    <source>
        <dbReference type="EMBL" id="PIC41583.1"/>
    </source>
</evidence>
<accession>A0A2G5UQ62</accession>
<dbReference type="SUPFAM" id="SSF54928">
    <property type="entry name" value="RNA-binding domain, RBD"/>
    <property type="match status" value="1"/>
</dbReference>
<dbReference type="GO" id="GO:0003723">
    <property type="term" value="F:RNA binding"/>
    <property type="evidence" value="ECO:0007669"/>
    <property type="project" value="UniProtKB-UniRule"/>
</dbReference>
<reference evidence="5" key="1">
    <citation type="submission" date="2017-10" db="EMBL/GenBank/DDBJ databases">
        <title>Rapid genome shrinkage in a self-fertile nematode reveals novel sperm competition proteins.</title>
        <authorList>
            <person name="Yin D."/>
            <person name="Schwarz E.M."/>
            <person name="Thomas C.G."/>
            <person name="Felde R.L."/>
            <person name="Korf I.F."/>
            <person name="Cutter A.D."/>
            <person name="Schartner C.M."/>
            <person name="Ralston E.J."/>
            <person name="Meyer B.J."/>
            <person name="Haag E.S."/>
        </authorList>
    </citation>
    <scope>NUCLEOTIDE SEQUENCE [LARGE SCALE GENOMIC DNA]</scope>
    <source>
        <strain evidence="5">JU1422</strain>
    </source>
</reference>
<dbReference type="SMART" id="SM00360">
    <property type="entry name" value="RRM"/>
    <property type="match status" value="1"/>
</dbReference>
<dbReference type="Gene3D" id="3.30.70.330">
    <property type="match status" value="1"/>
</dbReference>
<sequence>MPNRILVDNLPEDITEDEIRQIFDRFGSIKSIEIRRRRGNYAFSFIEFQKLRDAENSIQCMDGYEVGRRKIHVEFDKSNFYSKKSMKKTEKSKKTTKERSYKSRRSRSRSPRRRCTSSESSSESPESQNRRFPRYFSSSRVKKCHPGYQKPGSSKIQSSDTNYVYTKYVPRRLRPDPYRTRSRSRSVSFDRFASPMEDEQSPESPESPENSLF</sequence>
<evidence type="ECO:0000259" key="3">
    <source>
        <dbReference type="PROSITE" id="PS50102"/>
    </source>
</evidence>
<gene>
    <name evidence="4" type="primary">Cnig_chr_III.g8951</name>
    <name evidence="4" type="ORF">B9Z55_008951</name>
</gene>
<dbReference type="InterPro" id="IPR000504">
    <property type="entry name" value="RRM_dom"/>
</dbReference>
<feature type="compositionally biased region" description="Polar residues" evidence="2">
    <location>
        <begin position="151"/>
        <end position="164"/>
    </location>
</feature>
<name>A0A2G5UQ62_9PELO</name>
<keyword evidence="1" id="KW-0694">RNA-binding</keyword>
<feature type="compositionally biased region" description="Low complexity" evidence="2">
    <location>
        <begin position="185"/>
        <end position="195"/>
    </location>
</feature>
<dbReference type="Proteomes" id="UP000230233">
    <property type="component" value="Chromosome III"/>
</dbReference>
<dbReference type="OrthoDB" id="76445at2759"/>